<gene>
    <name evidence="2" type="ORF">BS47DRAFT_1392922</name>
</gene>
<evidence type="ECO:0000256" key="1">
    <source>
        <dbReference type="SAM" id="Phobius"/>
    </source>
</evidence>
<accession>A0A9P6AXL3</accession>
<keyword evidence="1" id="KW-1133">Transmembrane helix</keyword>
<sequence>MLNPWFDLYCEGVVFSIAREAVTAAWIQDCVSNFSVPCAKYLITPLIPVSIVLLIRFISSLGLLYYGPSVMKQSAFGALSLRSSTIAYGILVADRPFLRTY</sequence>
<comment type="caution">
    <text evidence="2">The sequence shown here is derived from an EMBL/GenBank/DDBJ whole genome shotgun (WGS) entry which is preliminary data.</text>
</comment>
<keyword evidence="3" id="KW-1185">Reference proteome</keyword>
<feature type="transmembrane region" description="Helical" evidence="1">
    <location>
        <begin position="42"/>
        <end position="66"/>
    </location>
</feature>
<reference evidence="2" key="1">
    <citation type="journal article" date="2020" name="Nat. Commun.">
        <title>Large-scale genome sequencing of mycorrhizal fungi provides insights into the early evolution of symbiotic traits.</title>
        <authorList>
            <person name="Miyauchi S."/>
            <person name="Kiss E."/>
            <person name="Kuo A."/>
            <person name="Drula E."/>
            <person name="Kohler A."/>
            <person name="Sanchez-Garcia M."/>
            <person name="Morin E."/>
            <person name="Andreopoulos B."/>
            <person name="Barry K.W."/>
            <person name="Bonito G."/>
            <person name="Buee M."/>
            <person name="Carver A."/>
            <person name="Chen C."/>
            <person name="Cichocki N."/>
            <person name="Clum A."/>
            <person name="Culley D."/>
            <person name="Crous P.W."/>
            <person name="Fauchery L."/>
            <person name="Girlanda M."/>
            <person name="Hayes R.D."/>
            <person name="Keri Z."/>
            <person name="LaButti K."/>
            <person name="Lipzen A."/>
            <person name="Lombard V."/>
            <person name="Magnuson J."/>
            <person name="Maillard F."/>
            <person name="Murat C."/>
            <person name="Nolan M."/>
            <person name="Ohm R.A."/>
            <person name="Pangilinan J."/>
            <person name="Pereira M.F."/>
            <person name="Perotto S."/>
            <person name="Peter M."/>
            <person name="Pfister S."/>
            <person name="Riley R."/>
            <person name="Sitrit Y."/>
            <person name="Stielow J.B."/>
            <person name="Szollosi G."/>
            <person name="Zifcakova L."/>
            <person name="Stursova M."/>
            <person name="Spatafora J.W."/>
            <person name="Tedersoo L."/>
            <person name="Vaario L.M."/>
            <person name="Yamada A."/>
            <person name="Yan M."/>
            <person name="Wang P."/>
            <person name="Xu J."/>
            <person name="Bruns T."/>
            <person name="Baldrian P."/>
            <person name="Vilgalys R."/>
            <person name="Dunand C."/>
            <person name="Henrissat B."/>
            <person name="Grigoriev I.V."/>
            <person name="Hibbett D."/>
            <person name="Nagy L.G."/>
            <person name="Martin F.M."/>
        </authorList>
    </citation>
    <scope>NUCLEOTIDE SEQUENCE</scope>
    <source>
        <strain evidence="2">UP504</strain>
    </source>
</reference>
<evidence type="ECO:0000313" key="3">
    <source>
        <dbReference type="Proteomes" id="UP000886523"/>
    </source>
</evidence>
<dbReference type="EMBL" id="MU128967">
    <property type="protein sequence ID" value="KAF9513874.1"/>
    <property type="molecule type" value="Genomic_DNA"/>
</dbReference>
<protein>
    <submittedName>
        <fullName evidence="2">Uncharacterized protein</fullName>
    </submittedName>
</protein>
<organism evidence="2 3">
    <name type="scientific">Hydnum rufescens UP504</name>
    <dbReference type="NCBI Taxonomy" id="1448309"/>
    <lineage>
        <taxon>Eukaryota</taxon>
        <taxon>Fungi</taxon>
        <taxon>Dikarya</taxon>
        <taxon>Basidiomycota</taxon>
        <taxon>Agaricomycotina</taxon>
        <taxon>Agaricomycetes</taxon>
        <taxon>Cantharellales</taxon>
        <taxon>Hydnaceae</taxon>
        <taxon>Hydnum</taxon>
    </lineage>
</organism>
<name>A0A9P6AXL3_9AGAM</name>
<dbReference type="AlphaFoldDB" id="A0A9P6AXL3"/>
<dbReference type="Proteomes" id="UP000886523">
    <property type="component" value="Unassembled WGS sequence"/>
</dbReference>
<keyword evidence="1" id="KW-0812">Transmembrane</keyword>
<keyword evidence="1" id="KW-0472">Membrane</keyword>
<proteinExistence type="predicted"/>
<evidence type="ECO:0000313" key="2">
    <source>
        <dbReference type="EMBL" id="KAF9513874.1"/>
    </source>
</evidence>